<reference evidence="16" key="2">
    <citation type="submission" date="2025-09" db="UniProtKB">
        <authorList>
            <consortium name="Ensembl"/>
        </authorList>
    </citation>
    <scope>IDENTIFICATION</scope>
</reference>
<sequence>MNDMNLSPVGMDQLSVPPVSASHLGLPTSPTHNPITTPGMPVAIPSLGPSLGPLPSALSLMLPMGPLGDRGVMCGLPERNYTLPPPPYPHLESSYFRHILPGILSYLADRPPPQYIHPSSLNMDGTLSVSNNNPSVLDPYSGPGGPLEQGLVTLDTRQVGGQADLHQGGTHKVQLDATGLTMESRVSSPMSPDGMEEDLATMEGVVVAETQQQLGTRPQPHEGLAGVNSSGGVMPLHGAGLELPVVMEQEHMGGRVGTSTTGVGGPRTLGEALHSTGELNSGAQLEPVSLHGPSGMGLEPVNVSPITAEVSLGLDNSLVLVNSTLQLEDSTSNKENMATAFNICKICLPILSPDTPIQSRARLSLPRPLCLRISVADEPIGVFARETIPSRTCFGPMIGQHCNSVELTDWSDKDTPQIWKMFHSDIQEFCIVTTDEHECNWMMFVRNARTTEEQNLVAYIDNGKLYFCTSREILPDQELLFYYGRDYSRQLGVPRVPEGQICHCGKECGSFTEFKSHLSSHWQCHSDVHEHCSSSNGHGRERKFKCSMCIRAFTTSTKLNVHFMGHMGMRPHKCSYCSKAFSDPSNLRKHLRIHTGQKNFRCTVCGKSFTQKAHVESHMVIHTGAKNIKCNHCDKMFVRKQDLKQHMYSHSLDRQITCPKCDKQFLKTDHLKKHLNSHYGKRDFICEKCSKGFLTKYHLTRHLKICKGPKIGRGAAQGEEEEEDEEDEEEEEAEAN</sequence>
<dbReference type="GO" id="GO:0000981">
    <property type="term" value="F:DNA-binding transcription factor activity, RNA polymerase II-specific"/>
    <property type="evidence" value="ECO:0007669"/>
    <property type="project" value="TreeGrafter"/>
</dbReference>
<evidence type="ECO:0000259" key="15">
    <source>
        <dbReference type="PROSITE" id="PS50280"/>
    </source>
</evidence>
<organism evidence="16 17">
    <name type="scientific">Sinocyclocheilus rhinocerous</name>
    <dbReference type="NCBI Taxonomy" id="307959"/>
    <lineage>
        <taxon>Eukaryota</taxon>
        <taxon>Metazoa</taxon>
        <taxon>Chordata</taxon>
        <taxon>Craniata</taxon>
        <taxon>Vertebrata</taxon>
        <taxon>Euteleostomi</taxon>
        <taxon>Actinopterygii</taxon>
        <taxon>Neopterygii</taxon>
        <taxon>Teleostei</taxon>
        <taxon>Ostariophysi</taxon>
        <taxon>Cypriniformes</taxon>
        <taxon>Cyprinidae</taxon>
        <taxon>Cyprininae</taxon>
        <taxon>Sinocyclocheilus</taxon>
    </lineage>
</organism>
<feature type="region of interest" description="Disordered" evidence="13">
    <location>
        <begin position="711"/>
        <end position="736"/>
    </location>
</feature>
<dbReference type="GO" id="GO:0005634">
    <property type="term" value="C:nucleus"/>
    <property type="evidence" value="ECO:0007669"/>
    <property type="project" value="TreeGrafter"/>
</dbReference>
<keyword evidence="3" id="KW-0479">Metal-binding</keyword>
<dbReference type="FunFam" id="3.30.160.60:FF:000840">
    <property type="entry name" value="PR domain zinc finger protein 4"/>
    <property type="match status" value="1"/>
</dbReference>
<dbReference type="FunFam" id="3.30.160.60:FF:000616">
    <property type="entry name" value="PR domain zinc finger protein 13"/>
    <property type="match status" value="1"/>
</dbReference>
<evidence type="ECO:0000313" key="17">
    <source>
        <dbReference type="Proteomes" id="UP000472270"/>
    </source>
</evidence>
<comment type="subcellular location">
    <subcellularLocation>
        <location evidence="1">Nucleus</location>
    </subcellularLocation>
</comment>
<reference evidence="16" key="1">
    <citation type="submission" date="2025-08" db="UniProtKB">
        <authorList>
            <consortium name="Ensembl"/>
        </authorList>
    </citation>
    <scope>IDENTIFICATION</scope>
</reference>
<keyword evidence="5 12" id="KW-0863">Zinc-finger</keyword>
<proteinExistence type="predicted"/>
<feature type="domain" description="C2H2-type" evidence="14">
    <location>
        <begin position="684"/>
        <end position="711"/>
    </location>
</feature>
<dbReference type="Ensembl" id="ENSSRHT00000043669.1">
    <property type="protein sequence ID" value="ENSSRHP00000042462.1"/>
    <property type="gene ID" value="ENSSRHG00000021500.1"/>
</dbReference>
<evidence type="ECO:0000259" key="14">
    <source>
        <dbReference type="PROSITE" id="PS50157"/>
    </source>
</evidence>
<name>A0A673IR22_9TELE</name>
<comment type="pathway">
    <text evidence="2">Protein modification; protein ubiquitination.</text>
</comment>
<keyword evidence="6" id="KW-0833">Ubl conjugation pathway</keyword>
<keyword evidence="10" id="KW-0804">Transcription</keyword>
<keyword evidence="11" id="KW-0539">Nucleus</keyword>
<dbReference type="SMART" id="SM00355">
    <property type="entry name" value="ZnF_C2H2"/>
    <property type="match status" value="7"/>
</dbReference>
<keyword evidence="9" id="KW-0238">DNA-binding</keyword>
<dbReference type="Pfam" id="PF00096">
    <property type="entry name" value="zf-C2H2"/>
    <property type="match status" value="3"/>
</dbReference>
<evidence type="ECO:0000256" key="11">
    <source>
        <dbReference type="ARBA" id="ARBA00023242"/>
    </source>
</evidence>
<evidence type="ECO:0000256" key="9">
    <source>
        <dbReference type="ARBA" id="ARBA00023125"/>
    </source>
</evidence>
<dbReference type="Gene3D" id="2.170.270.10">
    <property type="entry name" value="SET domain"/>
    <property type="match status" value="1"/>
</dbReference>
<dbReference type="AlphaFoldDB" id="A0A673IR22"/>
<dbReference type="CDD" id="cd19189">
    <property type="entry name" value="PR-SET_PRDM4"/>
    <property type="match status" value="1"/>
</dbReference>
<dbReference type="Gene3D" id="3.30.160.60">
    <property type="entry name" value="Classic Zinc Finger"/>
    <property type="match status" value="5"/>
</dbReference>
<evidence type="ECO:0000256" key="7">
    <source>
        <dbReference type="ARBA" id="ARBA00022833"/>
    </source>
</evidence>
<evidence type="ECO:0000256" key="10">
    <source>
        <dbReference type="ARBA" id="ARBA00023163"/>
    </source>
</evidence>
<dbReference type="InterPro" id="IPR013087">
    <property type="entry name" value="Znf_C2H2_type"/>
</dbReference>
<dbReference type="InterPro" id="IPR044404">
    <property type="entry name" value="PRDM4_PR/SET"/>
</dbReference>
<evidence type="ECO:0000256" key="12">
    <source>
        <dbReference type="PROSITE-ProRule" id="PRU00042"/>
    </source>
</evidence>
<feature type="compositionally biased region" description="Acidic residues" evidence="13">
    <location>
        <begin position="718"/>
        <end position="736"/>
    </location>
</feature>
<keyword evidence="4" id="KW-0677">Repeat</keyword>
<feature type="domain" description="C2H2-type" evidence="14">
    <location>
        <begin position="572"/>
        <end position="599"/>
    </location>
</feature>
<protein>
    <submittedName>
        <fullName evidence="16">PR domain containing 4</fullName>
    </submittedName>
</protein>
<feature type="domain" description="C2H2-type" evidence="14">
    <location>
        <begin position="628"/>
        <end position="655"/>
    </location>
</feature>
<feature type="domain" description="C2H2-type" evidence="14">
    <location>
        <begin position="544"/>
        <end position="571"/>
    </location>
</feature>
<dbReference type="SUPFAM" id="SSF82199">
    <property type="entry name" value="SET domain"/>
    <property type="match status" value="1"/>
</dbReference>
<accession>A0A673IR22</accession>
<dbReference type="FunFam" id="3.30.160.60:FF:000446">
    <property type="entry name" value="Zinc finger protein"/>
    <property type="match status" value="1"/>
</dbReference>
<dbReference type="Proteomes" id="UP000472270">
    <property type="component" value="Unassembled WGS sequence"/>
</dbReference>
<keyword evidence="8" id="KW-0805">Transcription regulation</keyword>
<dbReference type="Pfam" id="PF21549">
    <property type="entry name" value="PRDM2_PR"/>
    <property type="match status" value="1"/>
</dbReference>
<dbReference type="PROSITE" id="PS00028">
    <property type="entry name" value="ZINC_FINGER_C2H2_1"/>
    <property type="match status" value="5"/>
</dbReference>
<evidence type="ECO:0000256" key="13">
    <source>
        <dbReference type="SAM" id="MobiDB-lite"/>
    </source>
</evidence>
<evidence type="ECO:0000256" key="6">
    <source>
        <dbReference type="ARBA" id="ARBA00022786"/>
    </source>
</evidence>
<keyword evidence="7" id="KW-0862">Zinc</keyword>
<dbReference type="PROSITE" id="PS50280">
    <property type="entry name" value="SET"/>
    <property type="match status" value="1"/>
</dbReference>
<feature type="domain" description="SET" evidence="15">
    <location>
        <begin position="367"/>
        <end position="484"/>
    </location>
</feature>
<dbReference type="InterPro" id="IPR046341">
    <property type="entry name" value="SET_dom_sf"/>
</dbReference>
<dbReference type="GO" id="GO:0008270">
    <property type="term" value="F:zinc ion binding"/>
    <property type="evidence" value="ECO:0007669"/>
    <property type="project" value="UniProtKB-KW"/>
</dbReference>
<dbReference type="SUPFAM" id="SSF57667">
    <property type="entry name" value="beta-beta-alpha zinc fingers"/>
    <property type="match status" value="3"/>
</dbReference>
<dbReference type="PROSITE" id="PS50157">
    <property type="entry name" value="ZINC_FINGER_C2H2_2"/>
    <property type="match status" value="6"/>
</dbReference>
<evidence type="ECO:0000313" key="16">
    <source>
        <dbReference type="Ensembl" id="ENSSRHP00000042462.1"/>
    </source>
</evidence>
<feature type="domain" description="C2H2-type" evidence="14">
    <location>
        <begin position="600"/>
        <end position="627"/>
    </location>
</feature>
<dbReference type="InterPro" id="IPR001214">
    <property type="entry name" value="SET_dom"/>
</dbReference>
<evidence type="ECO:0000256" key="5">
    <source>
        <dbReference type="ARBA" id="ARBA00022771"/>
    </source>
</evidence>
<evidence type="ECO:0000256" key="8">
    <source>
        <dbReference type="ARBA" id="ARBA00023015"/>
    </source>
</evidence>
<dbReference type="InterPro" id="IPR036236">
    <property type="entry name" value="Znf_C2H2_sf"/>
</dbReference>
<feature type="domain" description="C2H2-type" evidence="14">
    <location>
        <begin position="656"/>
        <end position="683"/>
    </location>
</feature>
<evidence type="ECO:0000256" key="3">
    <source>
        <dbReference type="ARBA" id="ARBA00022723"/>
    </source>
</evidence>
<dbReference type="PANTHER" id="PTHR16515">
    <property type="entry name" value="PR DOMAIN ZINC FINGER PROTEIN"/>
    <property type="match status" value="1"/>
</dbReference>
<dbReference type="PANTHER" id="PTHR16515:SF2">
    <property type="entry name" value="PR DOMAIN ZINC FINGER PROTEIN 4"/>
    <property type="match status" value="1"/>
</dbReference>
<evidence type="ECO:0000256" key="1">
    <source>
        <dbReference type="ARBA" id="ARBA00004123"/>
    </source>
</evidence>
<evidence type="ECO:0000256" key="2">
    <source>
        <dbReference type="ARBA" id="ARBA00004906"/>
    </source>
</evidence>
<dbReference type="InterPro" id="IPR050331">
    <property type="entry name" value="Zinc_finger"/>
</dbReference>
<evidence type="ECO:0000256" key="4">
    <source>
        <dbReference type="ARBA" id="ARBA00022737"/>
    </source>
</evidence>
<keyword evidence="17" id="KW-1185">Reference proteome</keyword>